<reference evidence="1" key="1">
    <citation type="journal article" date="2021" name="Proc. Natl. Acad. Sci. U.S.A.">
        <title>A Catalog of Tens of Thousands of Viruses from Human Metagenomes Reveals Hidden Associations with Chronic Diseases.</title>
        <authorList>
            <person name="Tisza M.J."/>
            <person name="Buck C.B."/>
        </authorList>
    </citation>
    <scope>NUCLEOTIDE SEQUENCE</scope>
    <source>
        <strain evidence="1">CtXZx16</strain>
    </source>
</reference>
<proteinExistence type="predicted"/>
<name>A0A8S5ML00_9CAUD</name>
<evidence type="ECO:0000313" key="1">
    <source>
        <dbReference type="EMBL" id="DAD82904.1"/>
    </source>
</evidence>
<organism evidence="1">
    <name type="scientific">Siphoviridae sp. ctXZx16</name>
    <dbReference type="NCBI Taxonomy" id="2826371"/>
    <lineage>
        <taxon>Viruses</taxon>
        <taxon>Duplodnaviria</taxon>
        <taxon>Heunggongvirae</taxon>
        <taxon>Uroviricota</taxon>
        <taxon>Caudoviricetes</taxon>
    </lineage>
</organism>
<protein>
    <submittedName>
        <fullName evidence="1">Uncharacterized protein</fullName>
    </submittedName>
</protein>
<dbReference type="EMBL" id="BK014925">
    <property type="protein sequence ID" value="DAD82904.1"/>
    <property type="molecule type" value="Genomic_DNA"/>
</dbReference>
<sequence length="145" mass="16747">MIKGDRIKLVRKMGVFDNIGEICEVTDIQEGGVICFKFGGCHLGCMSYDEYEKYFEKVETPVKKPWSKWCLNEIRFTDINGKDVRCNYFYRTNGKKVQVRSGSFKAEATCCKDDEFEIKKGLNLAKKRLVVKYLDNQVKSIAKAM</sequence>
<accession>A0A8S5ML00</accession>